<dbReference type="KEGG" id="csol:105366990"/>
<organism evidence="2 3">
    <name type="scientific">Ceratosolen solmsi marchali</name>
    <dbReference type="NCBI Taxonomy" id="326594"/>
    <lineage>
        <taxon>Eukaryota</taxon>
        <taxon>Metazoa</taxon>
        <taxon>Ecdysozoa</taxon>
        <taxon>Arthropoda</taxon>
        <taxon>Hexapoda</taxon>
        <taxon>Insecta</taxon>
        <taxon>Pterygota</taxon>
        <taxon>Neoptera</taxon>
        <taxon>Endopterygota</taxon>
        <taxon>Hymenoptera</taxon>
        <taxon>Apocrita</taxon>
        <taxon>Proctotrupomorpha</taxon>
        <taxon>Chalcidoidea</taxon>
        <taxon>Agaonidae</taxon>
        <taxon>Agaoninae</taxon>
        <taxon>Ceratosolen</taxon>
    </lineage>
</organism>
<dbReference type="Proteomes" id="UP000695007">
    <property type="component" value="Unplaced"/>
</dbReference>
<dbReference type="PROSITE" id="PS50994">
    <property type="entry name" value="INTEGRASE"/>
    <property type="match status" value="1"/>
</dbReference>
<evidence type="ECO:0000259" key="1">
    <source>
        <dbReference type="PROSITE" id="PS50994"/>
    </source>
</evidence>
<dbReference type="AlphaFoldDB" id="A0AAJ6YTG8"/>
<dbReference type="InterPro" id="IPR036397">
    <property type="entry name" value="RNaseH_sf"/>
</dbReference>
<dbReference type="GeneID" id="105366990"/>
<dbReference type="RefSeq" id="XP_011503912.1">
    <property type="nucleotide sequence ID" value="XM_011505610.1"/>
</dbReference>
<gene>
    <name evidence="3" type="primary">LOC105366990</name>
</gene>
<reference evidence="3" key="1">
    <citation type="submission" date="2025-08" db="UniProtKB">
        <authorList>
            <consortium name="RefSeq"/>
        </authorList>
    </citation>
    <scope>IDENTIFICATION</scope>
</reference>
<sequence length="227" mass="25338">MGQLPASRVTPSRPFTHTGVDYAGPITIKTWKGRGAKTYKAWICVFVCLATSAIHIEVVGDYSAKGFIAAYRRFTSRRGIPRVMHSDCGTTFIGADKELKKLFVQHTKEHHHIKTTLMNDHGQWEFNPPTAPHMGGKWEAAVKSIKFHISRTTREASFSIGEINTLLTQIEAILNSRPIHPLTDDPNDCSALTTGYFLIGEPLNTISDPSTDDPNASIMSRWQFIQQ</sequence>
<protein>
    <submittedName>
        <fullName evidence="3">Uncharacterized protein LOC105366990</fullName>
    </submittedName>
</protein>
<dbReference type="SUPFAM" id="SSF53098">
    <property type="entry name" value="Ribonuclease H-like"/>
    <property type="match status" value="1"/>
</dbReference>
<keyword evidence="2" id="KW-1185">Reference proteome</keyword>
<feature type="domain" description="Integrase catalytic" evidence="1">
    <location>
        <begin position="10"/>
        <end position="194"/>
    </location>
</feature>
<dbReference type="PANTHER" id="PTHR47331">
    <property type="entry name" value="PHD-TYPE DOMAIN-CONTAINING PROTEIN"/>
    <property type="match status" value="1"/>
</dbReference>
<evidence type="ECO:0000313" key="3">
    <source>
        <dbReference type="RefSeq" id="XP_011503912.1"/>
    </source>
</evidence>
<name>A0AAJ6YTG8_9HYME</name>
<dbReference type="GO" id="GO:0003676">
    <property type="term" value="F:nucleic acid binding"/>
    <property type="evidence" value="ECO:0007669"/>
    <property type="project" value="InterPro"/>
</dbReference>
<dbReference type="InterPro" id="IPR012337">
    <property type="entry name" value="RNaseH-like_sf"/>
</dbReference>
<dbReference type="InterPro" id="IPR001584">
    <property type="entry name" value="Integrase_cat-core"/>
</dbReference>
<accession>A0AAJ6YTG8</accession>
<evidence type="ECO:0000313" key="2">
    <source>
        <dbReference type="Proteomes" id="UP000695007"/>
    </source>
</evidence>
<dbReference type="GO" id="GO:0015074">
    <property type="term" value="P:DNA integration"/>
    <property type="evidence" value="ECO:0007669"/>
    <property type="project" value="InterPro"/>
</dbReference>
<proteinExistence type="predicted"/>
<dbReference type="Gene3D" id="3.30.420.10">
    <property type="entry name" value="Ribonuclease H-like superfamily/Ribonuclease H"/>
    <property type="match status" value="1"/>
</dbReference>